<evidence type="ECO:0000313" key="2">
    <source>
        <dbReference type="EMBL" id="EOB05635.1"/>
    </source>
</evidence>
<reference evidence="3" key="1">
    <citation type="journal article" date="2013" name="Nat. Genet.">
        <title>The duck genome and transcriptome provide insight into an avian influenza virus reservoir species.</title>
        <authorList>
            <person name="Huang Y."/>
            <person name="Li Y."/>
            <person name="Burt D.W."/>
            <person name="Chen H."/>
            <person name="Zhang Y."/>
            <person name="Qian W."/>
            <person name="Kim H."/>
            <person name="Gan S."/>
            <person name="Zhao Y."/>
            <person name="Li J."/>
            <person name="Yi K."/>
            <person name="Feng H."/>
            <person name="Zhu P."/>
            <person name="Li B."/>
            <person name="Liu Q."/>
            <person name="Fairley S."/>
            <person name="Magor K.E."/>
            <person name="Du Z."/>
            <person name="Hu X."/>
            <person name="Goodman L."/>
            <person name="Tafer H."/>
            <person name="Vignal A."/>
            <person name="Lee T."/>
            <person name="Kim K.W."/>
            <person name="Sheng Z."/>
            <person name="An Y."/>
            <person name="Searle S."/>
            <person name="Herrero J."/>
            <person name="Groenen M.A."/>
            <person name="Crooijmans R.P."/>
            <person name="Faraut T."/>
            <person name="Cai Q."/>
            <person name="Webster R.G."/>
            <person name="Aldridge J.R."/>
            <person name="Warren W.C."/>
            <person name="Bartschat S."/>
            <person name="Kehr S."/>
            <person name="Marz M."/>
            <person name="Stadler P.F."/>
            <person name="Smith J."/>
            <person name="Kraus R.H."/>
            <person name="Zhao Y."/>
            <person name="Ren L."/>
            <person name="Fei J."/>
            <person name="Morisson M."/>
            <person name="Kaiser P."/>
            <person name="Griffin D.K."/>
            <person name="Rao M."/>
            <person name="Pitel F."/>
            <person name="Wang J."/>
            <person name="Li N."/>
        </authorList>
    </citation>
    <scope>NUCLEOTIDE SEQUENCE [LARGE SCALE GENOMIC DNA]</scope>
</reference>
<dbReference type="AlphaFoldDB" id="R0LV23"/>
<evidence type="ECO:0000256" key="1">
    <source>
        <dbReference type="SAM" id="MobiDB-lite"/>
    </source>
</evidence>
<dbReference type="Proteomes" id="UP000296049">
    <property type="component" value="Unassembled WGS sequence"/>
</dbReference>
<gene>
    <name evidence="2" type="ORF">Anapl_02045</name>
</gene>
<dbReference type="EMBL" id="KB742677">
    <property type="protein sequence ID" value="EOB05635.1"/>
    <property type="molecule type" value="Genomic_DNA"/>
</dbReference>
<name>R0LV23_ANAPL</name>
<proteinExistence type="predicted"/>
<keyword evidence="3" id="KW-1185">Reference proteome</keyword>
<feature type="region of interest" description="Disordered" evidence="1">
    <location>
        <begin position="1"/>
        <end position="26"/>
    </location>
</feature>
<organism evidence="2 3">
    <name type="scientific">Anas platyrhynchos</name>
    <name type="common">Mallard</name>
    <name type="synonym">Anas boschas</name>
    <dbReference type="NCBI Taxonomy" id="8839"/>
    <lineage>
        <taxon>Eukaryota</taxon>
        <taxon>Metazoa</taxon>
        <taxon>Chordata</taxon>
        <taxon>Craniata</taxon>
        <taxon>Vertebrata</taxon>
        <taxon>Euteleostomi</taxon>
        <taxon>Archelosauria</taxon>
        <taxon>Archosauria</taxon>
        <taxon>Dinosauria</taxon>
        <taxon>Saurischia</taxon>
        <taxon>Theropoda</taxon>
        <taxon>Coelurosauria</taxon>
        <taxon>Aves</taxon>
        <taxon>Neognathae</taxon>
        <taxon>Galloanserae</taxon>
        <taxon>Anseriformes</taxon>
        <taxon>Anatidae</taxon>
        <taxon>Anatinae</taxon>
        <taxon>Anas</taxon>
    </lineage>
</organism>
<protein>
    <submittedName>
        <fullName evidence="2">Uncharacterized protein</fullName>
    </submittedName>
</protein>
<evidence type="ECO:0000313" key="3">
    <source>
        <dbReference type="Proteomes" id="UP000296049"/>
    </source>
</evidence>
<feature type="region of interest" description="Disordered" evidence="1">
    <location>
        <begin position="170"/>
        <end position="197"/>
    </location>
</feature>
<accession>R0LV23</accession>
<sequence length="497" mass="53984">MKISCTETAGKAASSSSATQSNLEGEQLPLNRTARVKSNECCIPYKARLFYRASTGSQAPGTNAIGGPQNGSCTSISSPAPAQPQPVVGCSGVSAGGTPGRCLRSIAFGTDESRKITRGCTNRRGCGRGRELIRSSSSSEQIQQPGLPPATRFHAAALPILHRHCKVLGHRGSTKPAREEQTEPGEAAQGWHSSDQRAKKLQRFKHLKTYSYLLLVNWKPNTTPLGARRRLAQALPSHSAEQDDLQVPKTLLPFRPYQQSFEKSASTSNQCTSPAQLQPLNICRATGTSGGKGPLTTCRWSTGALTPATSMLSHPAALLRPALVLNCLALSAVLTSNTTKGPRKAKLLRAALHLPAPLPALCCPSLPRYKNLQRVRASLQQRGLLGEGKQTNRSFQNTARPAFVSIWISQSEELNMRLHPGSGQATTNAARRRLFRYSRYFPTPSTQYLLDHLQQRRSKHCLHVAASRFMQISPTCCDHLTLGEKRTPSCPVGCYHE</sequence>